<organism evidence="1 2">
    <name type="scientific">Candidatus Avitreponema avistercoris</name>
    <dbReference type="NCBI Taxonomy" id="2840705"/>
    <lineage>
        <taxon>Bacteria</taxon>
        <taxon>Pseudomonadati</taxon>
        <taxon>Spirochaetota</taxon>
        <taxon>Spirochaetia</taxon>
        <taxon>Spirochaetales</taxon>
        <taxon>Candidatus Avitreponema</taxon>
    </lineage>
</organism>
<accession>A0A9D9HG25</accession>
<dbReference type="Gene3D" id="2.40.160.60">
    <property type="entry name" value="Outer membrane protein transport protein (OMPP1/FadL/TodX)"/>
    <property type="match status" value="1"/>
</dbReference>
<proteinExistence type="predicted"/>
<dbReference type="EMBL" id="JADIMS010000039">
    <property type="protein sequence ID" value="MBO8449911.1"/>
    <property type="molecule type" value="Genomic_DNA"/>
</dbReference>
<evidence type="ECO:0000313" key="2">
    <source>
        <dbReference type="Proteomes" id="UP000823616"/>
    </source>
</evidence>
<reference evidence="1" key="1">
    <citation type="submission" date="2020-10" db="EMBL/GenBank/DDBJ databases">
        <authorList>
            <person name="Gilroy R."/>
        </authorList>
    </citation>
    <scope>NUCLEOTIDE SEQUENCE</scope>
    <source>
        <strain evidence="1">B3-4054</strain>
    </source>
</reference>
<reference evidence="1" key="2">
    <citation type="journal article" date="2021" name="PeerJ">
        <title>Extensive microbial diversity within the chicken gut microbiome revealed by metagenomics and culture.</title>
        <authorList>
            <person name="Gilroy R."/>
            <person name="Ravi A."/>
            <person name="Getino M."/>
            <person name="Pursley I."/>
            <person name="Horton D.L."/>
            <person name="Alikhan N.F."/>
            <person name="Baker D."/>
            <person name="Gharbi K."/>
            <person name="Hall N."/>
            <person name="Watson M."/>
            <person name="Adriaenssens E.M."/>
            <person name="Foster-Nyarko E."/>
            <person name="Jarju S."/>
            <person name="Secka A."/>
            <person name="Antonio M."/>
            <person name="Oren A."/>
            <person name="Chaudhuri R.R."/>
            <person name="La Ragione R."/>
            <person name="Hildebrand F."/>
            <person name="Pallen M.J."/>
        </authorList>
    </citation>
    <scope>NUCLEOTIDE SEQUENCE</scope>
    <source>
        <strain evidence="1">B3-4054</strain>
    </source>
</reference>
<evidence type="ECO:0000313" key="1">
    <source>
        <dbReference type="EMBL" id="MBO8449911.1"/>
    </source>
</evidence>
<feature type="non-terminal residue" evidence="1">
    <location>
        <position position="1"/>
    </location>
</feature>
<name>A0A9D9HG25_9SPIR</name>
<protein>
    <submittedName>
        <fullName evidence="1">Uncharacterized protein</fullName>
    </submittedName>
</protein>
<comment type="caution">
    <text evidence="1">The sequence shown here is derived from an EMBL/GenBank/DDBJ whole genome shotgun (WGS) entry which is preliminary data.</text>
</comment>
<sequence>GIDTLSTNPAALAFAERELRILGVSAAVSGQFAEIPGILDSEDIADAVIQSVRKNSGVYFGLDATGPLSLAYVNRNFGLGIFNRTFASADAAAITSGRIAIGEEILITGGFGFKLLETRNHELSLGIQGKAFVQLPFSEEGSITSLIEKFKGFSLDEQPADTAFGIGFDAGILYRFAGCLSAGLVCRDVYTPVFYSSYDSLAALKDGRKASSGHTTMDRQLAAGISWSAPIPRSWHTITGFTASLGYSDLLSIADPLARNPVLNVTLGAEATFFHILSLRAGIHDTYPAVGLGLNLRVIRLDLAVYGEELGLEPGERGVFNAAVGLSFGF</sequence>
<dbReference type="Proteomes" id="UP000823616">
    <property type="component" value="Unassembled WGS sequence"/>
</dbReference>
<gene>
    <name evidence="1" type="ORF">IAA96_02270</name>
</gene>
<dbReference type="AlphaFoldDB" id="A0A9D9HG25"/>